<feature type="transmembrane region" description="Helical" evidence="1">
    <location>
        <begin position="29"/>
        <end position="50"/>
    </location>
</feature>
<feature type="transmembrane region" description="Helical" evidence="1">
    <location>
        <begin position="62"/>
        <end position="89"/>
    </location>
</feature>
<proteinExistence type="predicted"/>
<dbReference type="EMBL" id="JARKIE010000161">
    <property type="protein sequence ID" value="KAJ7673536.1"/>
    <property type="molecule type" value="Genomic_DNA"/>
</dbReference>
<gene>
    <name evidence="2" type="ORF">B0H17DRAFT_1183204</name>
</gene>
<keyword evidence="3" id="KW-1185">Reference proteome</keyword>
<organism evidence="2 3">
    <name type="scientific">Mycena rosella</name>
    <name type="common">Pink bonnet</name>
    <name type="synonym">Agaricus rosellus</name>
    <dbReference type="NCBI Taxonomy" id="1033263"/>
    <lineage>
        <taxon>Eukaryota</taxon>
        <taxon>Fungi</taxon>
        <taxon>Dikarya</taxon>
        <taxon>Basidiomycota</taxon>
        <taxon>Agaricomycotina</taxon>
        <taxon>Agaricomycetes</taxon>
        <taxon>Agaricomycetidae</taxon>
        <taxon>Agaricales</taxon>
        <taxon>Marasmiineae</taxon>
        <taxon>Mycenaceae</taxon>
        <taxon>Mycena</taxon>
    </lineage>
</organism>
<dbReference type="AlphaFoldDB" id="A0AAD7G6X8"/>
<sequence length="141" mass="15812">MLTTMDYVNDSPDLEAFWNEMLSMLSSTFTILVLYKSPALYLILFIFSIHTLAHRSPAGRRFLLVTTSAIFLLGMAAAVIKIVTAGIIIQSNKELFLRSTDLSRQNSLIQLYFTLEVATDMLLATRKYIAAILSGGRTREL</sequence>
<accession>A0AAD7G6X8</accession>
<keyword evidence="1" id="KW-1133">Transmembrane helix</keyword>
<dbReference type="Proteomes" id="UP001221757">
    <property type="component" value="Unassembled WGS sequence"/>
</dbReference>
<reference evidence="2" key="1">
    <citation type="submission" date="2023-03" db="EMBL/GenBank/DDBJ databases">
        <title>Massive genome expansion in bonnet fungi (Mycena s.s.) driven by repeated elements and novel gene families across ecological guilds.</title>
        <authorList>
            <consortium name="Lawrence Berkeley National Laboratory"/>
            <person name="Harder C.B."/>
            <person name="Miyauchi S."/>
            <person name="Viragh M."/>
            <person name="Kuo A."/>
            <person name="Thoen E."/>
            <person name="Andreopoulos B."/>
            <person name="Lu D."/>
            <person name="Skrede I."/>
            <person name="Drula E."/>
            <person name="Henrissat B."/>
            <person name="Morin E."/>
            <person name="Kohler A."/>
            <person name="Barry K."/>
            <person name="LaButti K."/>
            <person name="Morin E."/>
            <person name="Salamov A."/>
            <person name="Lipzen A."/>
            <person name="Mereny Z."/>
            <person name="Hegedus B."/>
            <person name="Baldrian P."/>
            <person name="Stursova M."/>
            <person name="Weitz H."/>
            <person name="Taylor A."/>
            <person name="Grigoriev I.V."/>
            <person name="Nagy L.G."/>
            <person name="Martin F."/>
            <person name="Kauserud H."/>
        </authorList>
    </citation>
    <scope>NUCLEOTIDE SEQUENCE</scope>
    <source>
        <strain evidence="2">CBHHK067</strain>
    </source>
</reference>
<protein>
    <submittedName>
        <fullName evidence="2">Uncharacterized protein</fullName>
    </submittedName>
</protein>
<evidence type="ECO:0000313" key="2">
    <source>
        <dbReference type="EMBL" id="KAJ7673536.1"/>
    </source>
</evidence>
<keyword evidence="1" id="KW-0472">Membrane</keyword>
<evidence type="ECO:0000256" key="1">
    <source>
        <dbReference type="SAM" id="Phobius"/>
    </source>
</evidence>
<keyword evidence="1" id="KW-0812">Transmembrane</keyword>
<comment type="caution">
    <text evidence="2">The sequence shown here is derived from an EMBL/GenBank/DDBJ whole genome shotgun (WGS) entry which is preliminary data.</text>
</comment>
<evidence type="ECO:0000313" key="3">
    <source>
        <dbReference type="Proteomes" id="UP001221757"/>
    </source>
</evidence>
<name>A0AAD7G6X8_MYCRO</name>